<evidence type="ECO:0000256" key="6">
    <source>
        <dbReference type="ARBA" id="ARBA00023306"/>
    </source>
</evidence>
<protein>
    <recommendedName>
        <fullName evidence="9">SOSEKI DIX-like domain-containing protein</fullName>
    </recommendedName>
</protein>
<sequence>MPSLYSWSCKRSYKNGFVWSHEEENDVIHQCEGAEYVLKGSGLIEMTCGDDEEEEEEEDYFDEKRSNSKIETLFKENQVDMFMSLDARRVHSTWVEFGSAKCGLAEEEREEEEEEEEEEEKAVRGKCLPRKKFSSKQGKK</sequence>
<feature type="region of interest" description="Disordered" evidence="8">
    <location>
        <begin position="105"/>
        <end position="124"/>
    </location>
</feature>
<evidence type="ECO:0000256" key="2">
    <source>
        <dbReference type="ARBA" id="ARBA00022473"/>
    </source>
</evidence>
<feature type="domain" description="SOSEKI DIX-like" evidence="9">
    <location>
        <begin position="1"/>
        <end position="43"/>
    </location>
</feature>
<dbReference type="PANTHER" id="PTHR31083:SF18">
    <property type="entry name" value="PROTEIN SOSEKI 2"/>
    <property type="match status" value="1"/>
</dbReference>
<evidence type="ECO:0000256" key="4">
    <source>
        <dbReference type="ARBA" id="ARBA00022618"/>
    </source>
</evidence>
<feature type="compositionally biased region" description="Acidic residues" evidence="8">
    <location>
        <begin position="105"/>
        <end position="120"/>
    </location>
</feature>
<proteinExistence type="inferred from homology"/>
<evidence type="ECO:0000256" key="8">
    <source>
        <dbReference type="SAM" id="MobiDB-lite"/>
    </source>
</evidence>
<dbReference type="GO" id="GO:0051301">
    <property type="term" value="P:cell division"/>
    <property type="evidence" value="ECO:0007669"/>
    <property type="project" value="UniProtKB-KW"/>
</dbReference>
<evidence type="ECO:0000256" key="1">
    <source>
        <dbReference type="ARBA" id="ARBA00004413"/>
    </source>
</evidence>
<keyword evidence="4" id="KW-0132">Cell division</keyword>
<organism evidence="10 11">
    <name type="scientific">Stephania yunnanensis</name>
    <dbReference type="NCBI Taxonomy" id="152371"/>
    <lineage>
        <taxon>Eukaryota</taxon>
        <taxon>Viridiplantae</taxon>
        <taxon>Streptophyta</taxon>
        <taxon>Embryophyta</taxon>
        <taxon>Tracheophyta</taxon>
        <taxon>Spermatophyta</taxon>
        <taxon>Magnoliopsida</taxon>
        <taxon>Ranunculales</taxon>
        <taxon>Menispermaceae</taxon>
        <taxon>Menispermoideae</taxon>
        <taxon>Cissampelideae</taxon>
        <taxon>Stephania</taxon>
    </lineage>
</organism>
<reference evidence="10 11" key="1">
    <citation type="submission" date="2024-01" db="EMBL/GenBank/DDBJ databases">
        <title>Genome assemblies of Stephania.</title>
        <authorList>
            <person name="Yang L."/>
        </authorList>
    </citation>
    <scope>NUCLEOTIDE SEQUENCE [LARGE SCALE GENOMIC DNA]</scope>
    <source>
        <strain evidence="10">YNDBR</strain>
        <tissue evidence="10">Leaf</tissue>
    </source>
</reference>
<keyword evidence="6" id="KW-0131">Cell cycle</keyword>
<evidence type="ECO:0000256" key="5">
    <source>
        <dbReference type="ARBA" id="ARBA00023136"/>
    </source>
</evidence>
<dbReference type="GO" id="GO:0005886">
    <property type="term" value="C:plasma membrane"/>
    <property type="evidence" value="ECO:0007669"/>
    <property type="project" value="UniProtKB-SubCell"/>
</dbReference>
<dbReference type="GO" id="GO:0051258">
    <property type="term" value="P:protein polymerization"/>
    <property type="evidence" value="ECO:0007669"/>
    <property type="project" value="UniProtKB-ARBA"/>
</dbReference>
<comment type="caution">
    <text evidence="10">The sequence shown here is derived from an EMBL/GenBank/DDBJ whole genome shotgun (WGS) entry which is preliminary data.</text>
</comment>
<evidence type="ECO:0000256" key="3">
    <source>
        <dbReference type="ARBA" id="ARBA00022475"/>
    </source>
</evidence>
<keyword evidence="11" id="KW-1185">Reference proteome</keyword>
<dbReference type="AlphaFoldDB" id="A0AAP0JI10"/>
<dbReference type="Pfam" id="PF06136">
    <property type="entry name" value="SOK"/>
    <property type="match status" value="1"/>
</dbReference>
<dbReference type="EMBL" id="JBBNAF010000006">
    <property type="protein sequence ID" value="KAK9134324.1"/>
    <property type="molecule type" value="Genomic_DNA"/>
</dbReference>
<evidence type="ECO:0000313" key="11">
    <source>
        <dbReference type="Proteomes" id="UP001420932"/>
    </source>
</evidence>
<dbReference type="InterPro" id="IPR010369">
    <property type="entry name" value="SOK"/>
</dbReference>
<evidence type="ECO:0000313" key="10">
    <source>
        <dbReference type="EMBL" id="KAK9134324.1"/>
    </source>
</evidence>
<keyword evidence="5" id="KW-0472">Membrane</keyword>
<keyword evidence="3" id="KW-1003">Cell membrane</keyword>
<dbReference type="PANTHER" id="PTHR31083">
    <property type="entry name" value="UPSTREAM OF FLC PROTEIN (DUF966)"/>
    <property type="match status" value="1"/>
</dbReference>
<dbReference type="InterPro" id="IPR048351">
    <property type="entry name" value="SOK_DIX"/>
</dbReference>
<name>A0AAP0JI10_9MAGN</name>
<dbReference type="Proteomes" id="UP001420932">
    <property type="component" value="Unassembled WGS sequence"/>
</dbReference>
<gene>
    <name evidence="10" type="ORF">Syun_013654</name>
</gene>
<keyword evidence="2" id="KW-0217">Developmental protein</keyword>
<accession>A0AAP0JI10</accession>
<evidence type="ECO:0000259" key="9">
    <source>
        <dbReference type="Pfam" id="PF06136"/>
    </source>
</evidence>
<evidence type="ECO:0000256" key="7">
    <source>
        <dbReference type="ARBA" id="ARBA00024211"/>
    </source>
</evidence>
<comment type="subcellular location">
    <subcellularLocation>
        <location evidence="1">Cell membrane</location>
        <topology evidence="1">Peripheral membrane protein</topology>
        <orientation evidence="1">Cytoplasmic side</orientation>
    </subcellularLocation>
</comment>
<comment type="similarity">
    <text evidence="7">Belongs to the SOSEKI family.</text>
</comment>